<dbReference type="RefSeq" id="WP_020088663.1">
    <property type="nucleotide sequence ID" value="NZ_AZCZ01000006.1"/>
</dbReference>
<dbReference type="InterPro" id="IPR029491">
    <property type="entry name" value="Helicase_HTH"/>
</dbReference>
<evidence type="ECO:0000259" key="1">
    <source>
        <dbReference type="Pfam" id="PF14493"/>
    </source>
</evidence>
<sequence length="346" mass="38931">MEAADLLALLDQQQFRRLRVIENLLREKKTVSTLYWGLRYRLLYLIALDKKMARGALDAPAQVLIKRGWAETGETPDQVRLTAAGATEQAAHAEHPQTWANWGMLDLLAARQRLLLAVQVVSQYAHSAKRYYPLATDLETRQAVRNWFHQSKSAQLPEQLFDSLKSSLEKLPPVTAGVVTDLFTGHGQPGLTADQLALSQERTAWSVTLMQFDGVMQIAQDARESDHPLSALFRPLWQSPVTRSAQQTLAAVSQGRRVEQIATVRQIKPGTAREHLLEAAILLPLAQFPYDWLLTPPMRAAFAASLTGPIDTWQYTALPQALQDRYTFFDFRLYAIWCDKRGVGDA</sequence>
<dbReference type="eggNOG" id="COG4955">
    <property type="taxonomic scope" value="Bacteria"/>
</dbReference>
<accession>A0A0R1GXN5</accession>
<name>A0A0R1GXN5_9LACO</name>
<comment type="caution">
    <text evidence="2">The sequence shown here is derived from an EMBL/GenBank/DDBJ whole genome shotgun (WGS) entry which is preliminary data.</text>
</comment>
<organism evidence="2 3">
    <name type="scientific">Levilactobacillus parabrevis ATCC 53295</name>
    <dbReference type="NCBI Taxonomy" id="1267003"/>
    <lineage>
        <taxon>Bacteria</taxon>
        <taxon>Bacillati</taxon>
        <taxon>Bacillota</taxon>
        <taxon>Bacilli</taxon>
        <taxon>Lactobacillales</taxon>
        <taxon>Lactobacillaceae</taxon>
        <taxon>Levilactobacillus</taxon>
    </lineage>
</organism>
<gene>
    <name evidence="2" type="ORF">FD07_GL001964</name>
</gene>
<evidence type="ECO:0000313" key="2">
    <source>
        <dbReference type="EMBL" id="KRK38901.1"/>
    </source>
</evidence>
<dbReference type="PATRIC" id="fig|1267003.4.peg.2072"/>
<dbReference type="Proteomes" id="UP000051176">
    <property type="component" value="Unassembled WGS sequence"/>
</dbReference>
<feature type="domain" description="Helicase Helix-turn-helix" evidence="1">
    <location>
        <begin position="244"/>
        <end position="334"/>
    </location>
</feature>
<dbReference type="STRING" id="357278.IV61_GL002195"/>
<dbReference type="EMBL" id="AZCZ01000006">
    <property type="protein sequence ID" value="KRK38901.1"/>
    <property type="molecule type" value="Genomic_DNA"/>
</dbReference>
<proteinExistence type="predicted"/>
<keyword evidence="3" id="KW-1185">Reference proteome</keyword>
<dbReference type="OrthoDB" id="2146354at2"/>
<protein>
    <recommendedName>
        <fullName evidence="1">Helicase Helix-turn-helix domain-containing protein</fullName>
    </recommendedName>
</protein>
<reference evidence="2 3" key="1">
    <citation type="journal article" date="2015" name="Genome Announc.">
        <title>Expanding the biotechnology potential of lactobacilli through comparative genomics of 213 strains and associated genera.</title>
        <authorList>
            <person name="Sun Z."/>
            <person name="Harris H.M."/>
            <person name="McCann A."/>
            <person name="Guo C."/>
            <person name="Argimon S."/>
            <person name="Zhang W."/>
            <person name="Yang X."/>
            <person name="Jeffery I.B."/>
            <person name="Cooney J.C."/>
            <person name="Kagawa T.F."/>
            <person name="Liu W."/>
            <person name="Song Y."/>
            <person name="Salvetti E."/>
            <person name="Wrobel A."/>
            <person name="Rasinkangas P."/>
            <person name="Parkhill J."/>
            <person name="Rea M.C."/>
            <person name="O'Sullivan O."/>
            <person name="Ritari J."/>
            <person name="Douillard F.P."/>
            <person name="Paul Ross R."/>
            <person name="Yang R."/>
            <person name="Briner A.E."/>
            <person name="Felis G.E."/>
            <person name="de Vos W.M."/>
            <person name="Barrangou R."/>
            <person name="Klaenhammer T.R."/>
            <person name="Caufield P.W."/>
            <person name="Cui Y."/>
            <person name="Zhang H."/>
            <person name="O'Toole P.W."/>
        </authorList>
    </citation>
    <scope>NUCLEOTIDE SEQUENCE [LARGE SCALE GENOMIC DNA]</scope>
    <source>
        <strain evidence="2 3">ATCC 53295</strain>
    </source>
</reference>
<evidence type="ECO:0000313" key="3">
    <source>
        <dbReference type="Proteomes" id="UP000051176"/>
    </source>
</evidence>
<dbReference type="Pfam" id="PF14493">
    <property type="entry name" value="HTH_40"/>
    <property type="match status" value="1"/>
</dbReference>
<dbReference type="AlphaFoldDB" id="A0A0R1GXN5"/>